<proteinExistence type="predicted"/>
<sequence>MGDPICRWERLLWKEPWLTPKRLMRSALPQAKLDPKSVLNLPRNEESIR</sequence>
<evidence type="ECO:0000313" key="1">
    <source>
        <dbReference type="EMBL" id="EGF28900.1"/>
    </source>
</evidence>
<accession>F2AN79</accession>
<evidence type="ECO:0000313" key="2">
    <source>
        <dbReference type="Proteomes" id="UP000006222"/>
    </source>
</evidence>
<dbReference type="AlphaFoldDB" id="F2AN79"/>
<name>F2AN79_RHOBT</name>
<comment type="caution">
    <text evidence="1">The sequence shown here is derived from an EMBL/GenBank/DDBJ whole genome shotgun (WGS) entry which is preliminary data.</text>
</comment>
<dbReference type="Proteomes" id="UP000006222">
    <property type="component" value="Unassembled WGS sequence"/>
</dbReference>
<gene>
    <name evidence="1" type="ORF">RBWH47_03292</name>
</gene>
<dbReference type="EMBL" id="AFAR01000065">
    <property type="protein sequence ID" value="EGF28900.1"/>
    <property type="molecule type" value="Genomic_DNA"/>
</dbReference>
<protein>
    <submittedName>
        <fullName evidence="1">Uncharacterized protein</fullName>
    </submittedName>
</protein>
<organism evidence="1 2">
    <name type="scientific">Rhodopirellula baltica WH47</name>
    <dbReference type="NCBI Taxonomy" id="991778"/>
    <lineage>
        <taxon>Bacteria</taxon>
        <taxon>Pseudomonadati</taxon>
        <taxon>Planctomycetota</taxon>
        <taxon>Planctomycetia</taxon>
        <taxon>Pirellulales</taxon>
        <taxon>Pirellulaceae</taxon>
        <taxon>Rhodopirellula</taxon>
    </lineage>
</organism>
<reference evidence="1 2" key="1">
    <citation type="journal article" date="2013" name="Mar. Genomics">
        <title>Expression of sulfatases in Rhodopirellula baltica and the diversity of sulfatases in the genus Rhodopirellula.</title>
        <authorList>
            <person name="Wegner C.E."/>
            <person name="Richter-Heitmann T."/>
            <person name="Klindworth A."/>
            <person name="Klockow C."/>
            <person name="Richter M."/>
            <person name="Achstetter T."/>
            <person name="Glockner F.O."/>
            <person name="Harder J."/>
        </authorList>
    </citation>
    <scope>NUCLEOTIDE SEQUENCE [LARGE SCALE GENOMIC DNA]</scope>
    <source>
        <strain evidence="1 2">WH47</strain>
    </source>
</reference>